<evidence type="ECO:0000313" key="3">
    <source>
        <dbReference type="Proteomes" id="UP000198625"/>
    </source>
</evidence>
<name>A0A1H3KAT5_9FIRM</name>
<dbReference type="InterPro" id="IPR050256">
    <property type="entry name" value="Glycosyltransferase_2"/>
</dbReference>
<dbReference type="InterPro" id="IPR029044">
    <property type="entry name" value="Nucleotide-diphossugar_trans"/>
</dbReference>
<gene>
    <name evidence="2" type="ORF">SAMN05660462_00188</name>
</gene>
<keyword evidence="2" id="KW-0808">Transferase</keyword>
<dbReference type="AlphaFoldDB" id="A0A1H3KAT5"/>
<dbReference type="EMBL" id="FNQE01000001">
    <property type="protein sequence ID" value="SDY48885.1"/>
    <property type="molecule type" value="Genomic_DNA"/>
</dbReference>
<protein>
    <submittedName>
        <fullName evidence="2">Glycosyl transferase family 2</fullName>
    </submittedName>
</protein>
<evidence type="ECO:0000313" key="2">
    <source>
        <dbReference type="EMBL" id="SDY48885.1"/>
    </source>
</evidence>
<organism evidence="2 3">
    <name type="scientific">Proteiniborus ethanoligenes</name>
    <dbReference type="NCBI Taxonomy" id="415015"/>
    <lineage>
        <taxon>Bacteria</taxon>
        <taxon>Bacillati</taxon>
        <taxon>Bacillota</taxon>
        <taxon>Clostridia</taxon>
        <taxon>Eubacteriales</taxon>
        <taxon>Proteiniborus</taxon>
    </lineage>
</organism>
<dbReference type="Gene3D" id="3.90.550.10">
    <property type="entry name" value="Spore Coat Polysaccharide Biosynthesis Protein SpsA, Chain A"/>
    <property type="match status" value="1"/>
</dbReference>
<dbReference type="InterPro" id="IPR001173">
    <property type="entry name" value="Glyco_trans_2-like"/>
</dbReference>
<accession>A0A1H3KAT5</accession>
<feature type="domain" description="Glycosyltransferase 2-like" evidence="1">
    <location>
        <begin position="11"/>
        <end position="127"/>
    </location>
</feature>
<dbReference type="PANTHER" id="PTHR48090:SF7">
    <property type="entry name" value="RFBJ PROTEIN"/>
    <property type="match status" value="1"/>
</dbReference>
<dbReference type="GO" id="GO:0016740">
    <property type="term" value="F:transferase activity"/>
    <property type="evidence" value="ECO:0007669"/>
    <property type="project" value="UniProtKB-KW"/>
</dbReference>
<dbReference type="OrthoDB" id="9810303at2"/>
<dbReference type="SUPFAM" id="SSF53448">
    <property type="entry name" value="Nucleotide-diphospho-sugar transferases"/>
    <property type="match status" value="1"/>
</dbReference>
<dbReference type="STRING" id="415015.SAMN05660462_00188"/>
<dbReference type="RefSeq" id="WP_091725951.1">
    <property type="nucleotide sequence ID" value="NZ_FNQE01000001.1"/>
</dbReference>
<dbReference type="PANTHER" id="PTHR48090">
    <property type="entry name" value="UNDECAPRENYL-PHOSPHATE 4-DEOXY-4-FORMAMIDO-L-ARABINOSE TRANSFERASE-RELATED"/>
    <property type="match status" value="1"/>
</dbReference>
<keyword evidence="3" id="KW-1185">Reference proteome</keyword>
<proteinExistence type="predicted"/>
<dbReference type="CDD" id="cd04179">
    <property type="entry name" value="DPM_DPG-synthase_like"/>
    <property type="match status" value="1"/>
</dbReference>
<sequence>MHNFKPRIVAVIPVYNEENSIIDTVKKIKDIKLIDEIVVVNDGSTDKTREKISKLDVTSIELEKNRGKGYAINTAIEKVRFDYLVLIDGDLGNTSHEIIKLLIPALNGEADVIIARFKSPKIKGGFGLVKNLANKGVYYYTGKKITSTLSGQRVYKSNVIDSIDYIPSRFGIEVAMTIEALRKGFTIKEVDVDMTHRETGRNLKGFIHRGRQFLDVLITLIILLFRR</sequence>
<evidence type="ECO:0000259" key="1">
    <source>
        <dbReference type="Pfam" id="PF00535"/>
    </source>
</evidence>
<reference evidence="2 3" key="1">
    <citation type="submission" date="2016-10" db="EMBL/GenBank/DDBJ databases">
        <authorList>
            <person name="de Groot N.N."/>
        </authorList>
    </citation>
    <scope>NUCLEOTIDE SEQUENCE [LARGE SCALE GENOMIC DNA]</scope>
    <source>
        <strain evidence="2 3">DSM 21650</strain>
    </source>
</reference>
<dbReference type="Pfam" id="PF00535">
    <property type="entry name" value="Glycos_transf_2"/>
    <property type="match status" value="1"/>
</dbReference>
<dbReference type="Proteomes" id="UP000198625">
    <property type="component" value="Unassembled WGS sequence"/>
</dbReference>